<gene>
    <name evidence="1" type="ORF">CN958_14845</name>
</gene>
<name>A0A2B9E0L3_BACCE</name>
<dbReference type="Proteomes" id="UP000222054">
    <property type="component" value="Unassembled WGS sequence"/>
</dbReference>
<reference evidence="1 2" key="1">
    <citation type="submission" date="2017-09" db="EMBL/GenBank/DDBJ databases">
        <title>Large-scale bioinformatics analysis of Bacillus genomes uncovers conserved roles of natural products in bacterial physiology.</title>
        <authorList>
            <consortium name="Agbiome Team Llc"/>
            <person name="Bleich R.M."/>
            <person name="Grubbs K.J."/>
            <person name="Santa Maria K.C."/>
            <person name="Allen S.E."/>
            <person name="Farag S."/>
            <person name="Shank E.A."/>
            <person name="Bowers A."/>
        </authorList>
    </citation>
    <scope>NUCLEOTIDE SEQUENCE [LARGE SCALE GENOMIC DNA]</scope>
    <source>
        <strain evidence="1 2">AFS053130</strain>
    </source>
</reference>
<dbReference type="EMBL" id="NUHO01000051">
    <property type="protein sequence ID" value="PGM92839.1"/>
    <property type="molecule type" value="Genomic_DNA"/>
</dbReference>
<dbReference type="RefSeq" id="WP_098395942.1">
    <property type="nucleotide sequence ID" value="NZ_NUHO01000051.1"/>
</dbReference>
<evidence type="ECO:0000313" key="2">
    <source>
        <dbReference type="Proteomes" id="UP000222054"/>
    </source>
</evidence>
<comment type="caution">
    <text evidence="1">The sequence shown here is derived from an EMBL/GenBank/DDBJ whole genome shotgun (WGS) entry which is preliminary data.</text>
</comment>
<proteinExistence type="predicted"/>
<evidence type="ECO:0000313" key="1">
    <source>
        <dbReference type="EMBL" id="PGM92839.1"/>
    </source>
</evidence>
<organism evidence="1 2">
    <name type="scientific">Bacillus cereus</name>
    <dbReference type="NCBI Taxonomy" id="1396"/>
    <lineage>
        <taxon>Bacteria</taxon>
        <taxon>Bacillati</taxon>
        <taxon>Bacillota</taxon>
        <taxon>Bacilli</taxon>
        <taxon>Bacillales</taxon>
        <taxon>Bacillaceae</taxon>
        <taxon>Bacillus</taxon>
        <taxon>Bacillus cereus group</taxon>
    </lineage>
</organism>
<sequence length="63" mass="7505">MKKYQVEVEVTKTYKALVEVEITEDVDGDDFQRVVEEEVESMDQERLDYKETNHLVLKINDIK</sequence>
<protein>
    <submittedName>
        <fullName evidence="1">Uncharacterized protein</fullName>
    </submittedName>
</protein>
<dbReference type="AlphaFoldDB" id="A0A2B9E0L3"/>
<accession>A0A2B9E0L3</accession>